<evidence type="ECO:0000313" key="5">
    <source>
        <dbReference type="RefSeq" id="XP_020083300.1"/>
    </source>
</evidence>
<accession>A0A6P5EPW3</accession>
<dbReference type="OrthoDB" id="26525at2759"/>
<dbReference type="InterPro" id="IPR011992">
    <property type="entry name" value="EF-hand-dom_pair"/>
</dbReference>
<evidence type="ECO:0000256" key="2">
    <source>
        <dbReference type="ARBA" id="ARBA00022837"/>
    </source>
</evidence>
<dbReference type="InterPro" id="IPR002048">
    <property type="entry name" value="EF_hand_dom"/>
</dbReference>
<evidence type="ECO:0000259" key="3">
    <source>
        <dbReference type="PROSITE" id="PS50222"/>
    </source>
</evidence>
<reference evidence="5" key="2">
    <citation type="submission" date="2025-08" db="UniProtKB">
        <authorList>
            <consortium name="RefSeq"/>
        </authorList>
    </citation>
    <scope>IDENTIFICATION</scope>
    <source>
        <tissue evidence="5">Leaf</tissue>
    </source>
</reference>
<keyword evidence="2" id="KW-0106">Calcium</keyword>
<proteinExistence type="predicted"/>
<dbReference type="SUPFAM" id="SSF47473">
    <property type="entry name" value="EF-hand"/>
    <property type="match status" value="1"/>
</dbReference>
<evidence type="ECO:0000313" key="4">
    <source>
        <dbReference type="Proteomes" id="UP000515123"/>
    </source>
</evidence>
<dbReference type="RefSeq" id="XP_020083300.1">
    <property type="nucleotide sequence ID" value="XM_020227711.1"/>
</dbReference>
<dbReference type="PANTHER" id="PTHR23050">
    <property type="entry name" value="CALCIUM BINDING PROTEIN"/>
    <property type="match status" value="1"/>
</dbReference>
<organism evidence="4 5">
    <name type="scientific">Ananas comosus</name>
    <name type="common">Pineapple</name>
    <name type="synonym">Ananas ananas</name>
    <dbReference type="NCBI Taxonomy" id="4615"/>
    <lineage>
        <taxon>Eukaryota</taxon>
        <taxon>Viridiplantae</taxon>
        <taxon>Streptophyta</taxon>
        <taxon>Embryophyta</taxon>
        <taxon>Tracheophyta</taxon>
        <taxon>Spermatophyta</taxon>
        <taxon>Magnoliopsida</taxon>
        <taxon>Liliopsida</taxon>
        <taxon>Poales</taxon>
        <taxon>Bromeliaceae</taxon>
        <taxon>Bromelioideae</taxon>
        <taxon>Ananas</taxon>
    </lineage>
</organism>
<dbReference type="Pfam" id="PF13202">
    <property type="entry name" value="EF-hand_5"/>
    <property type="match status" value="2"/>
</dbReference>
<dbReference type="Gene3D" id="1.10.238.10">
    <property type="entry name" value="EF-hand"/>
    <property type="match status" value="1"/>
</dbReference>
<dbReference type="InterPro" id="IPR018247">
    <property type="entry name" value="EF_Hand_1_Ca_BS"/>
</dbReference>
<name>A0A6P5EPW3_ANACO</name>
<keyword evidence="4" id="KW-1185">Reference proteome</keyword>
<evidence type="ECO:0000256" key="1">
    <source>
        <dbReference type="ARBA" id="ARBA00022737"/>
    </source>
</evidence>
<dbReference type="Proteomes" id="UP000515123">
    <property type="component" value="Linkage group 2"/>
</dbReference>
<dbReference type="GO" id="GO:0005509">
    <property type="term" value="F:calcium ion binding"/>
    <property type="evidence" value="ECO:0007669"/>
    <property type="project" value="InterPro"/>
</dbReference>
<feature type="domain" description="EF-hand" evidence="3">
    <location>
        <begin position="14"/>
        <end position="49"/>
    </location>
</feature>
<dbReference type="InterPro" id="IPR050145">
    <property type="entry name" value="Centrin_CML-like"/>
</dbReference>
<dbReference type="AlphaFoldDB" id="A0A6P5EPW3"/>
<protein>
    <submittedName>
        <fullName evidence="5">Probable calcium-binding protein CML18</fullName>
    </submittedName>
</protein>
<dbReference type="PROSITE" id="PS00018">
    <property type="entry name" value="EF_HAND_1"/>
    <property type="match status" value="2"/>
</dbReference>
<dbReference type="SMART" id="SM00054">
    <property type="entry name" value="EFh"/>
    <property type="match status" value="2"/>
</dbReference>
<reference evidence="4" key="1">
    <citation type="journal article" date="2015" name="Nat. Genet.">
        <title>The pineapple genome and the evolution of CAM photosynthesis.</title>
        <authorList>
            <person name="Ming R."/>
            <person name="VanBuren R."/>
            <person name="Wai C.M."/>
            <person name="Tang H."/>
            <person name="Schatz M.C."/>
            <person name="Bowers J.E."/>
            <person name="Lyons E."/>
            <person name="Wang M.L."/>
            <person name="Chen J."/>
            <person name="Biggers E."/>
            <person name="Zhang J."/>
            <person name="Huang L."/>
            <person name="Zhang L."/>
            <person name="Miao W."/>
            <person name="Zhang J."/>
            <person name="Ye Z."/>
            <person name="Miao C."/>
            <person name="Lin Z."/>
            <person name="Wang H."/>
            <person name="Zhou H."/>
            <person name="Yim W.C."/>
            <person name="Priest H.D."/>
            <person name="Zheng C."/>
            <person name="Woodhouse M."/>
            <person name="Edger P.P."/>
            <person name="Guyot R."/>
            <person name="Guo H.B."/>
            <person name="Guo H."/>
            <person name="Zheng G."/>
            <person name="Singh R."/>
            <person name="Sharma A."/>
            <person name="Min X."/>
            <person name="Zheng Y."/>
            <person name="Lee H."/>
            <person name="Gurtowski J."/>
            <person name="Sedlazeck F.J."/>
            <person name="Harkess A."/>
            <person name="McKain M.R."/>
            <person name="Liao Z."/>
            <person name="Fang J."/>
            <person name="Liu J."/>
            <person name="Zhang X."/>
            <person name="Zhang Q."/>
            <person name="Hu W."/>
            <person name="Qin Y."/>
            <person name="Wang K."/>
            <person name="Chen L.Y."/>
            <person name="Shirley N."/>
            <person name="Lin Y.R."/>
            <person name="Liu L.Y."/>
            <person name="Hernandez A.G."/>
            <person name="Wright C.L."/>
            <person name="Bulone V."/>
            <person name="Tuskan G.A."/>
            <person name="Heath K."/>
            <person name="Zee F."/>
            <person name="Moore P.H."/>
            <person name="Sunkar R."/>
            <person name="Leebens-Mack J.H."/>
            <person name="Mockler T."/>
            <person name="Bennetzen J.L."/>
            <person name="Freeling M."/>
            <person name="Sankoff D."/>
            <person name="Paterson A.H."/>
            <person name="Zhu X."/>
            <person name="Yang X."/>
            <person name="Smith J.A."/>
            <person name="Cushman J.C."/>
            <person name="Paull R.E."/>
            <person name="Yu Q."/>
        </authorList>
    </citation>
    <scope>NUCLEOTIDE SEQUENCE [LARGE SCALE GENOMIC DNA]</scope>
    <source>
        <strain evidence="4">cv. F153</strain>
    </source>
</reference>
<dbReference type="GeneID" id="109706737"/>
<keyword evidence="1" id="KW-0677">Repeat</keyword>
<dbReference type="PROSITE" id="PS50222">
    <property type="entry name" value="EF_HAND_2"/>
    <property type="match status" value="1"/>
</dbReference>
<gene>
    <name evidence="5" type="primary">LOC109706737</name>
</gene>
<sequence>MAFMCYRVLPQREMSIEEFKAWLKQFDANRDGRISREELQQALRSLHAWFAWWKAREGVKEADADRNGLVDKEEIGRLVGYAQKRLHMKINDYDYY</sequence>